<name>A0ABZ0UVS8_9RICK</name>
<accession>A0ABZ0UVS8</accession>
<dbReference type="NCBIfam" id="TIGR00172">
    <property type="entry name" value="maf"/>
    <property type="match status" value="1"/>
</dbReference>
<evidence type="ECO:0000256" key="2">
    <source>
        <dbReference type="ARBA" id="ARBA00022801"/>
    </source>
</evidence>
<dbReference type="CDD" id="cd00555">
    <property type="entry name" value="Maf"/>
    <property type="match status" value="1"/>
</dbReference>
<dbReference type="InterPro" id="IPR003697">
    <property type="entry name" value="Maf-like"/>
</dbReference>
<keyword evidence="3 4" id="KW-0546">Nucleotide metabolism</keyword>
<dbReference type="SUPFAM" id="SSF52972">
    <property type="entry name" value="ITPase-like"/>
    <property type="match status" value="1"/>
</dbReference>
<comment type="cofactor">
    <cofactor evidence="1 4">
        <name>a divalent metal cation</name>
        <dbReference type="ChEBI" id="CHEBI:60240"/>
    </cofactor>
</comment>
<dbReference type="EMBL" id="CP112932">
    <property type="protein sequence ID" value="WPY00134.1"/>
    <property type="molecule type" value="Genomic_DNA"/>
</dbReference>
<dbReference type="PANTHER" id="PTHR43213:SF5">
    <property type="entry name" value="BIFUNCTIONAL DTTP_UTP PYROPHOSPHATASE_METHYLTRANSFERASE PROTEIN-RELATED"/>
    <property type="match status" value="1"/>
</dbReference>
<proteinExistence type="inferred from homology"/>
<dbReference type="PIRSF" id="PIRSF006305">
    <property type="entry name" value="Maf"/>
    <property type="match status" value="1"/>
</dbReference>
<keyword evidence="4" id="KW-0963">Cytoplasm</keyword>
<comment type="caution">
    <text evidence="4">Lacks conserved residue(s) required for the propagation of feature annotation.</text>
</comment>
<evidence type="ECO:0000313" key="6">
    <source>
        <dbReference type="Proteomes" id="UP001326613"/>
    </source>
</evidence>
<sequence length="197" mass="21552">MSGLPIILASQSPARLALLKQVGITPDKIIAADIDESSMRRELPLHLATRLALAKANKITNQIEQGIVIAADTVVATGRKILPKALNNEDIKDCLQELSGRRHRVYTGVCVIRKLDGQLQVRQKLVQTVVKFKNLTNQDIAFYCDLGEGLNKAGGYALSGFAESFVIFLSGSHSNVIGLPLYETLNMLNSLKILTER</sequence>
<dbReference type="Pfam" id="PF02545">
    <property type="entry name" value="Maf"/>
    <property type="match status" value="1"/>
</dbReference>
<evidence type="ECO:0000256" key="3">
    <source>
        <dbReference type="ARBA" id="ARBA00023080"/>
    </source>
</evidence>
<dbReference type="HAMAP" id="MF_00528">
    <property type="entry name" value="Maf"/>
    <property type="match status" value="1"/>
</dbReference>
<gene>
    <name evidence="5" type="ORF">Trichorick_00004</name>
</gene>
<comment type="similarity">
    <text evidence="4">Belongs to the Maf family.</text>
</comment>
<dbReference type="RefSeq" id="WP_323738234.1">
    <property type="nucleotide sequence ID" value="NZ_CP112932.1"/>
</dbReference>
<dbReference type="PANTHER" id="PTHR43213">
    <property type="entry name" value="BIFUNCTIONAL DTTP/UTP PYROPHOSPHATASE/METHYLTRANSFERASE PROTEIN-RELATED"/>
    <property type="match status" value="1"/>
</dbReference>
<evidence type="ECO:0000256" key="4">
    <source>
        <dbReference type="HAMAP-Rule" id="MF_00528"/>
    </source>
</evidence>
<comment type="subcellular location">
    <subcellularLocation>
        <location evidence="4">Cytoplasm</location>
    </subcellularLocation>
</comment>
<dbReference type="Gene3D" id="3.90.950.10">
    <property type="match status" value="1"/>
</dbReference>
<reference evidence="5 6" key="1">
    <citation type="submission" date="2022-10" db="EMBL/GenBank/DDBJ databases">
        <title>Host association and intracellularity evolved multiple times independently in the Rickettsiales.</title>
        <authorList>
            <person name="Castelli M."/>
            <person name="Nardi T."/>
            <person name="Gammuto L."/>
            <person name="Bellinzona G."/>
            <person name="Sabaneyeva E."/>
            <person name="Potekhin A."/>
            <person name="Serra V."/>
            <person name="Petroni G."/>
            <person name="Sassera D."/>
        </authorList>
    </citation>
    <scope>NUCLEOTIDE SEQUENCE [LARGE SCALE GENOMIC DNA]</scope>
    <source>
        <strain evidence="5 6">Kr 154-4</strain>
    </source>
</reference>
<comment type="catalytic activity">
    <reaction evidence="4">
        <text>a ribonucleoside 5'-triphosphate + H2O = a ribonucleoside 5'-phosphate + diphosphate + H(+)</text>
        <dbReference type="Rhea" id="RHEA:23996"/>
        <dbReference type="ChEBI" id="CHEBI:15377"/>
        <dbReference type="ChEBI" id="CHEBI:15378"/>
        <dbReference type="ChEBI" id="CHEBI:33019"/>
        <dbReference type="ChEBI" id="CHEBI:58043"/>
        <dbReference type="ChEBI" id="CHEBI:61557"/>
        <dbReference type="EC" id="3.6.1.9"/>
    </reaction>
</comment>
<comment type="catalytic activity">
    <reaction evidence="4">
        <text>a 2'-deoxyribonucleoside 5'-triphosphate + H2O = a 2'-deoxyribonucleoside 5'-phosphate + diphosphate + H(+)</text>
        <dbReference type="Rhea" id="RHEA:44644"/>
        <dbReference type="ChEBI" id="CHEBI:15377"/>
        <dbReference type="ChEBI" id="CHEBI:15378"/>
        <dbReference type="ChEBI" id="CHEBI:33019"/>
        <dbReference type="ChEBI" id="CHEBI:61560"/>
        <dbReference type="ChEBI" id="CHEBI:65317"/>
        <dbReference type="EC" id="3.6.1.9"/>
    </reaction>
</comment>
<keyword evidence="2 4" id="KW-0378">Hydrolase</keyword>
<comment type="function">
    <text evidence="4">Nucleoside triphosphate pyrophosphatase. May have a dual role in cell division arrest and in preventing the incorporation of modified nucleotides into cellular nucleic acids.</text>
</comment>
<evidence type="ECO:0000313" key="5">
    <source>
        <dbReference type="EMBL" id="WPY00134.1"/>
    </source>
</evidence>
<feature type="active site" description="Proton acceptor" evidence="4">
    <location>
        <position position="72"/>
    </location>
</feature>
<protein>
    <recommendedName>
        <fullName evidence="4">Nucleoside triphosphate pyrophosphatase</fullName>
        <ecNumber evidence="4">3.6.1.9</ecNumber>
    </recommendedName>
    <alternativeName>
        <fullName evidence="4">Nucleotide pyrophosphatase</fullName>
        <shortName evidence="4">Nucleotide PPase</shortName>
    </alternativeName>
</protein>
<dbReference type="InterPro" id="IPR029001">
    <property type="entry name" value="ITPase-like_fam"/>
</dbReference>
<dbReference type="Proteomes" id="UP001326613">
    <property type="component" value="Chromosome"/>
</dbReference>
<evidence type="ECO:0000256" key="1">
    <source>
        <dbReference type="ARBA" id="ARBA00001968"/>
    </source>
</evidence>
<dbReference type="EC" id="3.6.1.9" evidence="4"/>
<organism evidence="5 6">
    <name type="scientific">Candidatus Trichorickettsia mobilis</name>
    <dbReference type="NCBI Taxonomy" id="1346319"/>
    <lineage>
        <taxon>Bacteria</taxon>
        <taxon>Pseudomonadati</taxon>
        <taxon>Pseudomonadota</taxon>
        <taxon>Alphaproteobacteria</taxon>
        <taxon>Rickettsiales</taxon>
        <taxon>Rickettsiaceae</taxon>
        <taxon>Rickettsieae</taxon>
        <taxon>Candidatus Trichorickettsia</taxon>
    </lineage>
</organism>
<keyword evidence="6" id="KW-1185">Reference proteome</keyword>